<dbReference type="NCBIfam" id="TIGR01297">
    <property type="entry name" value="CDF"/>
    <property type="match status" value="1"/>
</dbReference>
<dbReference type="PANTHER" id="PTHR11562">
    <property type="entry name" value="CATION EFFLUX PROTEIN/ ZINC TRANSPORTER"/>
    <property type="match status" value="1"/>
</dbReference>
<evidence type="ECO:0000256" key="10">
    <source>
        <dbReference type="SAM" id="Phobius"/>
    </source>
</evidence>
<comment type="subcellular location">
    <subcellularLocation>
        <location evidence="1">Membrane</location>
        <topology evidence="1">Multi-pass membrane protein</topology>
    </subcellularLocation>
</comment>
<evidence type="ECO:0000256" key="1">
    <source>
        <dbReference type="ARBA" id="ARBA00004141"/>
    </source>
</evidence>
<evidence type="ECO:0000259" key="12">
    <source>
        <dbReference type="Pfam" id="PF16916"/>
    </source>
</evidence>
<evidence type="ECO:0000256" key="9">
    <source>
        <dbReference type="SAM" id="MobiDB-lite"/>
    </source>
</evidence>
<dbReference type="GO" id="GO:0005886">
    <property type="term" value="C:plasma membrane"/>
    <property type="evidence" value="ECO:0007669"/>
    <property type="project" value="TreeGrafter"/>
</dbReference>
<evidence type="ECO:0000259" key="11">
    <source>
        <dbReference type="Pfam" id="PF01545"/>
    </source>
</evidence>
<keyword evidence="5" id="KW-0864">Zinc transport</keyword>
<dbReference type="Pfam" id="PF16916">
    <property type="entry name" value="ZT_dimer"/>
    <property type="match status" value="1"/>
</dbReference>
<feature type="transmembrane region" description="Helical" evidence="10">
    <location>
        <begin position="176"/>
        <end position="198"/>
    </location>
</feature>
<feature type="compositionally biased region" description="Basic and acidic residues" evidence="9">
    <location>
        <begin position="16"/>
        <end position="25"/>
    </location>
</feature>
<feature type="transmembrane region" description="Helical" evidence="10">
    <location>
        <begin position="204"/>
        <end position="225"/>
    </location>
</feature>
<dbReference type="Pfam" id="PF01545">
    <property type="entry name" value="Cation_efflux"/>
    <property type="match status" value="1"/>
</dbReference>
<protein>
    <submittedName>
        <fullName evidence="13">Cobalt-zinc-cadmium efflux system protein</fullName>
    </submittedName>
</protein>
<name>A0A2T5JC49_9SPHI</name>
<keyword evidence="14" id="KW-1185">Reference proteome</keyword>
<dbReference type="InterPro" id="IPR050681">
    <property type="entry name" value="CDF/SLC30A"/>
</dbReference>
<reference evidence="13 14" key="1">
    <citation type="submission" date="2018-04" db="EMBL/GenBank/DDBJ databases">
        <title>Genomic Encyclopedia of Archaeal and Bacterial Type Strains, Phase II (KMG-II): from individual species to whole genera.</title>
        <authorList>
            <person name="Goeker M."/>
        </authorList>
    </citation>
    <scope>NUCLEOTIDE SEQUENCE [LARGE SCALE GENOMIC DNA]</scope>
    <source>
        <strain evidence="13 14">DSM 26809</strain>
    </source>
</reference>
<dbReference type="InterPro" id="IPR036837">
    <property type="entry name" value="Cation_efflux_CTD_sf"/>
</dbReference>
<dbReference type="OrthoDB" id="9809646at2"/>
<feature type="transmembrane region" description="Helical" evidence="10">
    <location>
        <begin position="41"/>
        <end position="62"/>
    </location>
</feature>
<feature type="domain" description="Cation efflux protein transmembrane" evidence="11">
    <location>
        <begin position="45"/>
        <end position="230"/>
    </location>
</feature>
<feature type="domain" description="Cation efflux protein cytoplasmic" evidence="12">
    <location>
        <begin position="237"/>
        <end position="298"/>
    </location>
</feature>
<sequence length="322" mass="35869">MAHDHDHSHAHHHHGHDHDHDHHHGLFHTHEAPRLDHLNSAFVWGIILNSIFVVVEGAAGFISHSLSLLTDAGHNLSDVASLALALLAFKLAKVSSNQKYTYGYKRSTIIVSFFNALILFVAVGLIGYEAVMRFFHPESVPGSTIAWVSFIGIAINGFTAWLFMKDKDKDLNVKGAYLHMAVDAIVSLGVVISGIVIYFTKWYWIDSAVSLAIVVIIVGGTWGLLKKSLRLEMDGVPDEMDLEKVKTELMKGKGVVEVHHVHIWALSTTENAMTAHLVISDEEMPNFTAIKHDLRHRLLHMNISHCTFEPELASEKCEQAEC</sequence>
<evidence type="ECO:0000256" key="7">
    <source>
        <dbReference type="ARBA" id="ARBA00023065"/>
    </source>
</evidence>
<dbReference type="SUPFAM" id="SSF161111">
    <property type="entry name" value="Cation efflux protein transmembrane domain-like"/>
    <property type="match status" value="1"/>
</dbReference>
<dbReference type="SUPFAM" id="SSF160240">
    <property type="entry name" value="Cation efflux protein cytoplasmic domain-like"/>
    <property type="match status" value="1"/>
</dbReference>
<keyword evidence="3" id="KW-0813">Transport</keyword>
<dbReference type="InterPro" id="IPR058533">
    <property type="entry name" value="Cation_efflux_TM"/>
</dbReference>
<keyword evidence="8 10" id="KW-0472">Membrane</keyword>
<feature type="transmembrane region" description="Helical" evidence="10">
    <location>
        <begin position="113"/>
        <end position="132"/>
    </location>
</feature>
<dbReference type="EMBL" id="QAOQ01000002">
    <property type="protein sequence ID" value="PTQ99235.1"/>
    <property type="molecule type" value="Genomic_DNA"/>
</dbReference>
<evidence type="ECO:0000256" key="3">
    <source>
        <dbReference type="ARBA" id="ARBA00022448"/>
    </source>
</evidence>
<comment type="caution">
    <text evidence="13">The sequence shown here is derived from an EMBL/GenBank/DDBJ whole genome shotgun (WGS) entry which is preliminary data.</text>
</comment>
<keyword evidence="7" id="KW-0406">Ion transport</keyword>
<dbReference type="RefSeq" id="WP_107827176.1">
    <property type="nucleotide sequence ID" value="NZ_CP160205.1"/>
</dbReference>
<gene>
    <name evidence="13" type="ORF">C8P68_10251</name>
</gene>
<accession>A0A2T5JC49</accession>
<keyword evidence="6 10" id="KW-1133">Transmembrane helix</keyword>
<dbReference type="GO" id="GO:0005385">
    <property type="term" value="F:zinc ion transmembrane transporter activity"/>
    <property type="evidence" value="ECO:0007669"/>
    <property type="project" value="TreeGrafter"/>
</dbReference>
<feature type="transmembrane region" description="Helical" evidence="10">
    <location>
        <begin position="144"/>
        <end position="164"/>
    </location>
</feature>
<dbReference type="Proteomes" id="UP000244168">
    <property type="component" value="Unassembled WGS sequence"/>
</dbReference>
<comment type="similarity">
    <text evidence="2">Belongs to the cation diffusion facilitator (CDF) transporter (TC 2.A.4) family. SLC30A subfamily.</text>
</comment>
<evidence type="ECO:0000256" key="8">
    <source>
        <dbReference type="ARBA" id="ARBA00023136"/>
    </source>
</evidence>
<dbReference type="PANTHER" id="PTHR11562:SF17">
    <property type="entry name" value="RE54080P-RELATED"/>
    <property type="match status" value="1"/>
</dbReference>
<proteinExistence type="inferred from homology"/>
<dbReference type="InterPro" id="IPR027470">
    <property type="entry name" value="Cation_efflux_CTD"/>
</dbReference>
<organism evidence="13 14">
    <name type="scientific">Mucilaginibacter yixingensis</name>
    <dbReference type="NCBI Taxonomy" id="1295612"/>
    <lineage>
        <taxon>Bacteria</taxon>
        <taxon>Pseudomonadati</taxon>
        <taxon>Bacteroidota</taxon>
        <taxon>Sphingobacteriia</taxon>
        <taxon>Sphingobacteriales</taxon>
        <taxon>Sphingobacteriaceae</taxon>
        <taxon>Mucilaginibacter</taxon>
    </lineage>
</organism>
<evidence type="ECO:0000256" key="6">
    <source>
        <dbReference type="ARBA" id="ARBA00022989"/>
    </source>
</evidence>
<evidence type="ECO:0000256" key="5">
    <source>
        <dbReference type="ARBA" id="ARBA00022906"/>
    </source>
</evidence>
<evidence type="ECO:0000256" key="2">
    <source>
        <dbReference type="ARBA" id="ARBA00008873"/>
    </source>
</evidence>
<dbReference type="Gene3D" id="1.20.1510.10">
    <property type="entry name" value="Cation efflux protein transmembrane domain"/>
    <property type="match status" value="1"/>
</dbReference>
<evidence type="ECO:0000313" key="14">
    <source>
        <dbReference type="Proteomes" id="UP000244168"/>
    </source>
</evidence>
<evidence type="ECO:0000256" key="4">
    <source>
        <dbReference type="ARBA" id="ARBA00022692"/>
    </source>
</evidence>
<dbReference type="InterPro" id="IPR027469">
    <property type="entry name" value="Cation_efflux_TMD_sf"/>
</dbReference>
<dbReference type="InterPro" id="IPR002524">
    <property type="entry name" value="Cation_efflux"/>
</dbReference>
<feature type="transmembrane region" description="Helical" evidence="10">
    <location>
        <begin position="74"/>
        <end position="92"/>
    </location>
</feature>
<keyword evidence="4 10" id="KW-0812">Transmembrane</keyword>
<dbReference type="AlphaFoldDB" id="A0A2T5JC49"/>
<keyword evidence="5" id="KW-0862">Zinc</keyword>
<evidence type="ECO:0000313" key="13">
    <source>
        <dbReference type="EMBL" id="PTQ99235.1"/>
    </source>
</evidence>
<feature type="region of interest" description="Disordered" evidence="9">
    <location>
        <begin position="1"/>
        <end position="25"/>
    </location>
</feature>